<organism evidence="2 3">
    <name type="scientific">Agrococcus casei LMG 22410</name>
    <dbReference type="NCBI Taxonomy" id="1255656"/>
    <lineage>
        <taxon>Bacteria</taxon>
        <taxon>Bacillati</taxon>
        <taxon>Actinomycetota</taxon>
        <taxon>Actinomycetes</taxon>
        <taxon>Micrococcales</taxon>
        <taxon>Microbacteriaceae</taxon>
        <taxon>Agrococcus</taxon>
    </lineage>
</organism>
<dbReference type="Proteomes" id="UP000195787">
    <property type="component" value="Unassembled WGS sequence"/>
</dbReference>
<reference evidence="2 3" key="1">
    <citation type="submission" date="2017-02" db="EMBL/GenBank/DDBJ databases">
        <authorList>
            <person name="Peterson S.W."/>
        </authorList>
    </citation>
    <scope>NUCLEOTIDE SEQUENCE [LARGE SCALE GENOMIC DNA]</scope>
    <source>
        <strain evidence="2 3">LMG 22410</strain>
    </source>
</reference>
<name>A0A1R4G5B2_9MICO</name>
<dbReference type="EMBL" id="FUHU01000038">
    <property type="protein sequence ID" value="SJM63364.1"/>
    <property type="molecule type" value="Genomic_DNA"/>
</dbReference>
<dbReference type="AlphaFoldDB" id="A0A1R4G5B2"/>
<keyword evidence="1" id="KW-0812">Transmembrane</keyword>
<evidence type="ECO:0000313" key="2">
    <source>
        <dbReference type="EMBL" id="SJM63364.1"/>
    </source>
</evidence>
<keyword evidence="1" id="KW-1133">Transmembrane helix</keyword>
<keyword evidence="1" id="KW-0472">Membrane</keyword>
<feature type="transmembrane region" description="Helical" evidence="1">
    <location>
        <begin position="44"/>
        <end position="68"/>
    </location>
</feature>
<dbReference type="GO" id="GO:0016020">
    <property type="term" value="C:membrane"/>
    <property type="evidence" value="ECO:0007669"/>
    <property type="project" value="InterPro"/>
</dbReference>
<dbReference type="InterPro" id="IPR003425">
    <property type="entry name" value="CCB3/YggT"/>
</dbReference>
<evidence type="ECO:0008006" key="4">
    <source>
        <dbReference type="Google" id="ProtNLM"/>
    </source>
</evidence>
<dbReference type="Pfam" id="PF02325">
    <property type="entry name" value="CCB3_YggT"/>
    <property type="match status" value="1"/>
</dbReference>
<proteinExistence type="predicted"/>
<evidence type="ECO:0000256" key="1">
    <source>
        <dbReference type="SAM" id="Phobius"/>
    </source>
</evidence>
<accession>A0A1R4G5B2</accession>
<evidence type="ECO:0000313" key="3">
    <source>
        <dbReference type="Proteomes" id="UP000195787"/>
    </source>
</evidence>
<sequence length="70" mass="8234">MTAIRPDWKPKKGWLTFFVIIWKVTDPPVKFLRRRIKPVRMGGVQLDLSILVLFVALFILMNIARWIAVL</sequence>
<gene>
    <name evidence="2" type="ORF">CZ674_08895</name>
</gene>
<protein>
    <recommendedName>
        <fullName evidence="4">YggT family protein</fullName>
    </recommendedName>
</protein>
<keyword evidence="3" id="KW-1185">Reference proteome</keyword>